<dbReference type="STRING" id="1679170.AC625_21215"/>
<accession>A0A0K9GYC8</accession>
<evidence type="ECO:0000313" key="8">
    <source>
        <dbReference type="Proteomes" id="UP000037146"/>
    </source>
</evidence>
<evidence type="ECO:0000256" key="3">
    <source>
        <dbReference type="ARBA" id="ARBA00022737"/>
    </source>
</evidence>
<dbReference type="InterPro" id="IPR032697">
    <property type="entry name" value="SQ_cyclase_N"/>
</dbReference>
<feature type="domain" description="Squalene cyclase N-terminal" evidence="6">
    <location>
        <begin position="10"/>
        <end position="291"/>
    </location>
</feature>
<comment type="pathway">
    <text evidence="1">Secondary metabolite biosynthesis; hopanoid biosynthesis.</text>
</comment>
<dbReference type="InterPro" id="IPR006400">
    <property type="entry name" value="Hopene-cyclase"/>
</dbReference>
<feature type="domain" description="Squalene cyclase C-terminal" evidence="5">
    <location>
        <begin position="307"/>
        <end position="621"/>
    </location>
</feature>
<evidence type="ECO:0000256" key="4">
    <source>
        <dbReference type="ARBA" id="ARBA00023235"/>
    </source>
</evidence>
<evidence type="ECO:0000256" key="2">
    <source>
        <dbReference type="ARBA" id="ARBA00009755"/>
    </source>
</evidence>
<dbReference type="NCBIfam" id="TIGR01507">
    <property type="entry name" value="hopene_cyclase"/>
    <property type="match status" value="1"/>
</dbReference>
<evidence type="ECO:0000259" key="5">
    <source>
        <dbReference type="Pfam" id="PF13243"/>
    </source>
</evidence>
<proteinExistence type="inferred from homology"/>
<protein>
    <submittedName>
        <fullName evidence="7">Squalene-hopene cyclase</fullName>
    </submittedName>
</protein>
<dbReference type="SFLD" id="SFLDG01016">
    <property type="entry name" value="Prenyltransferase_Like_2"/>
    <property type="match status" value="1"/>
</dbReference>
<sequence length="627" mass="70713">MTQYVKNEIDRLIMQLRSDQQTDGSWHYPFEIGITPDAFMIILLKALDIQDDQLNQALAERIISRQEKNGAWKLFHDEQDGNVSLTIEAYYALLLSGLHQENDEHMEKARQFISTNGGLSKASSITKMMLILTGQLKWPRIFPVPIEAALLPPTFPISMYDLSIYARVNFLPLLLCSDHKFQINIASAPDLKALLPSRSDDLWEEFRCEEGRSLVQTIYYGVKNLIGLPSLLHKMAVEGIKKYMLERIEQDGTLYNFFSATFFMIFALLSQGHSKKDPIILKAVDGLKAMSTIVDGHLHIQYTRPEIWNTSLINYALQEAGLEPDDPCVQRANQYLIARQQTKYGDWQLHNPYALPGGWGFSDGNTLNPDIDDTAATLRSLYPTTPTSPSIKNAYNRGLAYVLSTQNDDGGFPAFEKNVDKKWLQVLPIEQAEFFLTDPSTPDLTGRTLEFLGNFTNGIQATSAMRKAAKWLLHAQEKNGSWYGRWGICYIYGTWAALTGLRAAGEVSNHPFIQKAAKWLMSIQNEDGGWGESCTSDIGKKYIPLGASTLTQTAWAVDALISISLTPTPAIEKGIAYLIREGQSQNWTNDYPAGQGLPGYVYMHYHSYRLLFPLLALSHYRGKYVYK</sequence>
<dbReference type="GO" id="GO:0005811">
    <property type="term" value="C:lipid droplet"/>
    <property type="evidence" value="ECO:0007669"/>
    <property type="project" value="InterPro"/>
</dbReference>
<dbReference type="GO" id="GO:0016104">
    <property type="term" value="P:triterpenoid biosynthetic process"/>
    <property type="evidence" value="ECO:0007669"/>
    <property type="project" value="InterPro"/>
</dbReference>
<dbReference type="InterPro" id="IPR008930">
    <property type="entry name" value="Terpenoid_cyclase/PrenylTrfase"/>
</dbReference>
<comment type="similarity">
    <text evidence="2">Belongs to the terpene cyclase/mutase family.</text>
</comment>
<dbReference type="PATRIC" id="fig|1679170.3.peg.4788"/>
<keyword evidence="8" id="KW-1185">Reference proteome</keyword>
<dbReference type="Proteomes" id="UP000037146">
    <property type="component" value="Unassembled WGS sequence"/>
</dbReference>
<dbReference type="RefSeq" id="WP_049683083.1">
    <property type="nucleotide sequence ID" value="NZ_LFZW01000001.1"/>
</dbReference>
<dbReference type="Gene3D" id="1.50.10.20">
    <property type="match status" value="2"/>
</dbReference>
<dbReference type="UniPathway" id="UPA00337"/>
<dbReference type="Pfam" id="PF13243">
    <property type="entry name" value="SQHop_cyclase_C"/>
    <property type="match status" value="1"/>
</dbReference>
<dbReference type="PANTHER" id="PTHR11764">
    <property type="entry name" value="TERPENE CYCLASE/MUTASE FAMILY MEMBER"/>
    <property type="match status" value="1"/>
</dbReference>
<dbReference type="GO" id="GO:0016866">
    <property type="term" value="F:intramolecular transferase activity"/>
    <property type="evidence" value="ECO:0007669"/>
    <property type="project" value="InterPro"/>
</dbReference>
<dbReference type="InterPro" id="IPR032696">
    <property type="entry name" value="SQ_cyclase_C"/>
</dbReference>
<keyword evidence="4" id="KW-0413">Isomerase</keyword>
<reference evidence="8" key="1">
    <citation type="submission" date="2015-07" db="EMBL/GenBank/DDBJ databases">
        <title>Genome sequencing project for genomic taxonomy and phylogenomics of Bacillus-like bacteria.</title>
        <authorList>
            <person name="Liu B."/>
            <person name="Wang J."/>
            <person name="Zhu Y."/>
            <person name="Liu G."/>
            <person name="Chen Q."/>
            <person name="Chen Z."/>
            <person name="Lan J."/>
            <person name="Che J."/>
            <person name="Ge C."/>
            <person name="Shi H."/>
            <person name="Pan Z."/>
            <person name="Liu X."/>
        </authorList>
    </citation>
    <scope>NUCLEOTIDE SEQUENCE [LARGE SCALE GENOMIC DNA]</scope>
    <source>
        <strain evidence="8">FJAT-27997</strain>
    </source>
</reference>
<dbReference type="EMBL" id="LFZW01000001">
    <property type="protein sequence ID" value="KMY51734.1"/>
    <property type="molecule type" value="Genomic_DNA"/>
</dbReference>
<evidence type="ECO:0000259" key="6">
    <source>
        <dbReference type="Pfam" id="PF13249"/>
    </source>
</evidence>
<evidence type="ECO:0000313" key="7">
    <source>
        <dbReference type="EMBL" id="KMY51734.1"/>
    </source>
</evidence>
<organism evidence="7 8">
    <name type="scientific">Peribacillus loiseleuriae</name>
    <dbReference type="NCBI Taxonomy" id="1679170"/>
    <lineage>
        <taxon>Bacteria</taxon>
        <taxon>Bacillati</taxon>
        <taxon>Bacillota</taxon>
        <taxon>Bacilli</taxon>
        <taxon>Bacillales</taxon>
        <taxon>Bacillaceae</taxon>
        <taxon>Peribacillus</taxon>
    </lineage>
</organism>
<dbReference type="SUPFAM" id="SSF48239">
    <property type="entry name" value="Terpenoid cyclases/Protein prenyltransferases"/>
    <property type="match status" value="2"/>
</dbReference>
<keyword evidence="3" id="KW-0677">Repeat</keyword>
<comment type="caution">
    <text evidence="7">The sequence shown here is derived from an EMBL/GenBank/DDBJ whole genome shotgun (WGS) entry which is preliminary data.</text>
</comment>
<dbReference type="AlphaFoldDB" id="A0A0K9GYC8"/>
<dbReference type="PANTHER" id="PTHR11764:SF20">
    <property type="entry name" value="LANOSTEROL SYNTHASE"/>
    <property type="match status" value="1"/>
</dbReference>
<name>A0A0K9GYC8_9BACI</name>
<evidence type="ECO:0000256" key="1">
    <source>
        <dbReference type="ARBA" id="ARBA00004999"/>
    </source>
</evidence>
<dbReference type="OrthoDB" id="9758578at2"/>
<gene>
    <name evidence="7" type="ORF">AC625_21215</name>
</gene>
<dbReference type="Pfam" id="PF13249">
    <property type="entry name" value="SQHop_cyclase_N"/>
    <property type="match status" value="1"/>
</dbReference>
<dbReference type="NCBIfam" id="TIGR01787">
    <property type="entry name" value="squalene_cyclas"/>
    <property type="match status" value="1"/>
</dbReference>
<dbReference type="InterPro" id="IPR018333">
    <property type="entry name" value="Squalene_cyclase"/>
</dbReference>